<dbReference type="Proteomes" id="UP000195402">
    <property type="component" value="Unassembled WGS sequence"/>
</dbReference>
<accession>A0A200QTL3</accession>
<dbReference type="InterPro" id="IPR019496">
    <property type="entry name" value="NUFIP1_cons_dom"/>
</dbReference>
<dbReference type="STRING" id="56857.A0A200QTL3"/>
<organism evidence="3 4">
    <name type="scientific">Macleaya cordata</name>
    <name type="common">Five-seeded plume-poppy</name>
    <name type="synonym">Bocconia cordata</name>
    <dbReference type="NCBI Taxonomy" id="56857"/>
    <lineage>
        <taxon>Eukaryota</taxon>
        <taxon>Viridiplantae</taxon>
        <taxon>Streptophyta</taxon>
        <taxon>Embryophyta</taxon>
        <taxon>Tracheophyta</taxon>
        <taxon>Spermatophyta</taxon>
        <taxon>Magnoliopsida</taxon>
        <taxon>Ranunculales</taxon>
        <taxon>Papaveraceae</taxon>
        <taxon>Papaveroideae</taxon>
        <taxon>Macleaya</taxon>
    </lineage>
</organism>
<dbReference type="OMA" id="VARDSKW"/>
<reference evidence="3 4" key="1">
    <citation type="journal article" date="2017" name="Mol. Plant">
        <title>The Genome of Medicinal Plant Macleaya cordata Provides New Insights into Benzylisoquinoline Alkaloids Metabolism.</title>
        <authorList>
            <person name="Liu X."/>
            <person name="Liu Y."/>
            <person name="Huang P."/>
            <person name="Ma Y."/>
            <person name="Qing Z."/>
            <person name="Tang Q."/>
            <person name="Cao H."/>
            <person name="Cheng P."/>
            <person name="Zheng Y."/>
            <person name="Yuan Z."/>
            <person name="Zhou Y."/>
            <person name="Liu J."/>
            <person name="Tang Z."/>
            <person name="Zhuo Y."/>
            <person name="Zhang Y."/>
            <person name="Yu L."/>
            <person name="Huang J."/>
            <person name="Yang P."/>
            <person name="Peng Q."/>
            <person name="Zhang J."/>
            <person name="Jiang W."/>
            <person name="Zhang Z."/>
            <person name="Lin K."/>
            <person name="Ro D.K."/>
            <person name="Chen X."/>
            <person name="Xiong X."/>
            <person name="Shang Y."/>
            <person name="Huang S."/>
            <person name="Zeng J."/>
        </authorList>
    </citation>
    <scope>NUCLEOTIDE SEQUENCE [LARGE SCALE GENOMIC DNA]</scope>
    <source>
        <strain evidence="4">cv. BLH2017</strain>
        <tissue evidence="3">Root</tissue>
    </source>
</reference>
<sequence>MFPFQPSFSHLPNQIQIEGSNCSAPQQVMSSNQCLTNLSNTGSNINHQFPCSSCAHHNPSNFSQLHGLNPRVPVPFNGSNTHLSNLNGNFAPMPNTHFLNVANHQLQLQNSHVGRPFLGSVPNDLAQPSAQFFSLNTLHNLNSVMTSPQCGHLHNFPQNLNQLPPIQQHGQLFVHNQNRPLQPHVHANMPGGKFNPHNQPQHMNQATGFPQSQFLQNPVNPSQVLPYSVHPCSNPSLGCSNQGVQTLGSQNSNFPMNQQLGLMNSSEAAPQNTQDQHVYIPTTKVQNSSLPSLTNGPLQMQQTQKGLQPVSLQWSQGNNAKDGGNNISNISQRNHQNNFTRNHHESGKRDSANPRFQKSKFQPRENANLNFRSFNGKGGKGHHNAGARKSHMANSTNQTTMGCKRSLPLNYTEQEIQQWREERRKNFPLKSNVEKKSADQQTHSEDIDEEAKKRRQQLKEILAKQAELGVEVAELPPNYLTDSENQVCEKAEEPSMQNKKGRFQNKYGKRGRRGNSNRFAKKQKFGKEGSFTEPEMNKRKPTLLQKLLGADIKRDKSHLLQVFRFMVMNSFLKEWPEKPLEFPLVTVKDGDCRSGIIKEKSTRLQGSGNDAANDEEEDDDDDNDAEFEDIGETDSIRESIEKSEGEEGEITD</sequence>
<evidence type="ECO:0000259" key="2">
    <source>
        <dbReference type="Pfam" id="PF10453"/>
    </source>
</evidence>
<evidence type="ECO:0000313" key="4">
    <source>
        <dbReference type="Proteomes" id="UP000195402"/>
    </source>
</evidence>
<feature type="region of interest" description="Disordered" evidence="1">
    <location>
        <begin position="490"/>
        <end position="536"/>
    </location>
</feature>
<feature type="region of interest" description="Disordered" evidence="1">
    <location>
        <begin position="422"/>
        <end position="452"/>
    </location>
</feature>
<feature type="compositionally biased region" description="Basic and acidic residues" evidence="1">
    <location>
        <begin position="342"/>
        <end position="352"/>
    </location>
</feature>
<name>A0A200QTL3_MACCD</name>
<feature type="domain" description="FMR1-interacting protein 1 conserved" evidence="2">
    <location>
        <begin position="399"/>
        <end position="445"/>
    </location>
</feature>
<dbReference type="PANTHER" id="PTHR13309:SF0">
    <property type="entry name" value="FMR1-INTERACTING PROTEIN NUFIP1"/>
    <property type="match status" value="1"/>
</dbReference>
<feature type="compositionally biased region" description="Basic residues" evidence="1">
    <location>
        <begin position="379"/>
        <end position="391"/>
    </location>
</feature>
<feature type="compositionally biased region" description="Basic residues" evidence="1">
    <location>
        <begin position="499"/>
        <end position="524"/>
    </location>
</feature>
<feature type="compositionally biased region" description="Polar residues" evidence="1">
    <location>
        <begin position="392"/>
        <end position="401"/>
    </location>
</feature>
<protein>
    <submittedName>
        <fullName evidence="3">Nuclear fragile X mental retardation-interacting protein 1</fullName>
    </submittedName>
</protein>
<dbReference type="FunCoup" id="A0A200QTL3">
    <property type="interactions" value="678"/>
</dbReference>
<feature type="region of interest" description="Disordered" evidence="1">
    <location>
        <begin position="337"/>
        <end position="403"/>
    </location>
</feature>
<dbReference type="InterPro" id="IPR039136">
    <property type="entry name" value="NUFIP1-like"/>
</dbReference>
<proteinExistence type="predicted"/>
<evidence type="ECO:0000256" key="1">
    <source>
        <dbReference type="SAM" id="MobiDB-lite"/>
    </source>
</evidence>
<gene>
    <name evidence="3" type="ORF">BVC80_1769g38</name>
</gene>
<feature type="region of interest" description="Disordered" evidence="1">
    <location>
        <begin position="600"/>
        <end position="652"/>
    </location>
</feature>
<dbReference type="InParanoid" id="A0A200QTL3"/>
<dbReference type="EMBL" id="MVGT01001095">
    <property type="protein sequence ID" value="OVA13783.1"/>
    <property type="molecule type" value="Genomic_DNA"/>
</dbReference>
<feature type="compositionally biased region" description="Acidic residues" evidence="1">
    <location>
        <begin position="612"/>
        <end position="632"/>
    </location>
</feature>
<dbReference type="GO" id="GO:0003723">
    <property type="term" value="F:RNA binding"/>
    <property type="evidence" value="ECO:0007669"/>
    <property type="project" value="InterPro"/>
</dbReference>
<feature type="compositionally biased region" description="Basic and acidic residues" evidence="1">
    <location>
        <begin position="432"/>
        <end position="445"/>
    </location>
</feature>
<feature type="compositionally biased region" description="Polar residues" evidence="1">
    <location>
        <begin position="354"/>
        <end position="373"/>
    </location>
</feature>
<evidence type="ECO:0000313" key="3">
    <source>
        <dbReference type="EMBL" id="OVA13783.1"/>
    </source>
</evidence>
<comment type="caution">
    <text evidence="3">The sequence shown here is derived from an EMBL/GenBank/DDBJ whole genome shotgun (WGS) entry which is preliminary data.</text>
</comment>
<dbReference type="Pfam" id="PF10453">
    <property type="entry name" value="NUFIP1"/>
    <property type="match status" value="1"/>
</dbReference>
<dbReference type="PANTHER" id="PTHR13309">
    <property type="entry name" value="NUCLEAR FRAGILE X MENTAL RETARDATION PROTEIN INTERACTING PROTEIN 1"/>
    <property type="match status" value="1"/>
</dbReference>
<feature type="compositionally biased region" description="Basic and acidic residues" evidence="1">
    <location>
        <begin position="634"/>
        <end position="645"/>
    </location>
</feature>
<dbReference type="AlphaFoldDB" id="A0A200QTL3"/>
<dbReference type="GO" id="GO:0000492">
    <property type="term" value="P:box C/D snoRNP assembly"/>
    <property type="evidence" value="ECO:0007669"/>
    <property type="project" value="TreeGrafter"/>
</dbReference>
<dbReference type="OrthoDB" id="273070at2759"/>
<keyword evidence="4" id="KW-1185">Reference proteome</keyword>
<dbReference type="GO" id="GO:0005634">
    <property type="term" value="C:nucleus"/>
    <property type="evidence" value="ECO:0007669"/>
    <property type="project" value="TreeGrafter"/>
</dbReference>